<evidence type="ECO:0000259" key="1">
    <source>
        <dbReference type="PROSITE" id="PS50943"/>
    </source>
</evidence>
<dbReference type="EMBL" id="JAIGNQ010000004">
    <property type="protein sequence ID" value="MBX7489584.1"/>
    <property type="molecule type" value="Genomic_DNA"/>
</dbReference>
<sequence>MAKKADTNSTNNRAKFDLPTELKETREGLGLTRAQLARLIGAEEKQVRRVENGEGRADIMIRMMNALKIELTGLAAGPLLHARLRATREMKRGWSIDRLAHKTGVSAQSIEMLEEGEGSVRDLLFILKALAPRFNRRGGKGGADADKDSRFTDEKTARSLEEAFGRVSLDPCAHPDSSINPIEGYFKQQGQDGLAQPWLGNFVYVNPPFSQLGKWLDKALDEYEKDKIAVLACLIPTRTDTRFFAQALQMGASVFFFGGRLKFRKPDGTIEASKITTMLVVLGSTEKQRNKFQELCEGVWVAAR</sequence>
<name>A0ABS7JHT7_9SPHN</name>
<dbReference type="RefSeq" id="WP_221598709.1">
    <property type="nucleotide sequence ID" value="NZ_JAIGNQ010000004.1"/>
</dbReference>
<gene>
    <name evidence="2" type="ORF">K3177_13765</name>
</gene>
<protein>
    <submittedName>
        <fullName evidence="2">Helix-turn-helix domain-containing protein</fullName>
    </submittedName>
</protein>
<comment type="caution">
    <text evidence="2">The sequence shown here is derived from an EMBL/GenBank/DDBJ whole genome shotgun (WGS) entry which is preliminary data.</text>
</comment>
<dbReference type="Pfam" id="PF01381">
    <property type="entry name" value="HTH_3"/>
    <property type="match status" value="1"/>
</dbReference>
<dbReference type="InterPro" id="IPR010982">
    <property type="entry name" value="Lambda_DNA-bd_dom_sf"/>
</dbReference>
<accession>A0ABS7JHT7</accession>
<dbReference type="InterPro" id="IPR008593">
    <property type="entry name" value="Dam_MeTrfase"/>
</dbReference>
<evidence type="ECO:0000313" key="3">
    <source>
        <dbReference type="Proteomes" id="UP000776651"/>
    </source>
</evidence>
<dbReference type="InterPro" id="IPR001387">
    <property type="entry name" value="Cro/C1-type_HTH"/>
</dbReference>
<dbReference type="CDD" id="cd00093">
    <property type="entry name" value="HTH_XRE"/>
    <property type="match status" value="2"/>
</dbReference>
<reference evidence="2 3" key="1">
    <citation type="submission" date="2021-08" db="EMBL/GenBank/DDBJ databases">
        <title>Comparative Genomics Analysis of the Genus Qipengyuania Reveals Extensive Genetic Diversity and Metabolic Versatility, Including the Description of Fifteen Novel Species.</title>
        <authorList>
            <person name="Liu Y."/>
        </authorList>
    </citation>
    <scope>NUCLEOTIDE SEQUENCE [LARGE SCALE GENOMIC DNA]</scope>
    <source>
        <strain evidence="2 3">GH25</strain>
    </source>
</reference>
<keyword evidence="3" id="KW-1185">Reference proteome</keyword>
<dbReference type="SMART" id="SM00530">
    <property type="entry name" value="HTH_XRE"/>
    <property type="match status" value="2"/>
</dbReference>
<organism evidence="2 3">
    <name type="scientific">Qipengyuania pacifica</name>
    <dbReference type="NCBI Taxonomy" id="2860199"/>
    <lineage>
        <taxon>Bacteria</taxon>
        <taxon>Pseudomonadati</taxon>
        <taxon>Pseudomonadota</taxon>
        <taxon>Alphaproteobacteria</taxon>
        <taxon>Sphingomonadales</taxon>
        <taxon>Erythrobacteraceae</taxon>
        <taxon>Qipengyuania</taxon>
    </lineage>
</organism>
<dbReference type="PROSITE" id="PS50943">
    <property type="entry name" value="HTH_CROC1"/>
    <property type="match status" value="1"/>
</dbReference>
<proteinExistence type="predicted"/>
<dbReference type="Proteomes" id="UP000776651">
    <property type="component" value="Unassembled WGS sequence"/>
</dbReference>
<evidence type="ECO:0000313" key="2">
    <source>
        <dbReference type="EMBL" id="MBX7489584.1"/>
    </source>
</evidence>
<dbReference type="Pfam" id="PF05869">
    <property type="entry name" value="Dam"/>
    <property type="match status" value="1"/>
</dbReference>
<dbReference type="Gene3D" id="1.10.260.40">
    <property type="entry name" value="lambda repressor-like DNA-binding domains"/>
    <property type="match status" value="2"/>
</dbReference>
<dbReference type="SUPFAM" id="SSF47413">
    <property type="entry name" value="lambda repressor-like DNA-binding domains"/>
    <property type="match status" value="1"/>
</dbReference>
<feature type="domain" description="HTH cro/C1-type" evidence="1">
    <location>
        <begin position="22"/>
        <end position="74"/>
    </location>
</feature>